<gene>
    <name evidence="8" type="ORF">LY90DRAFT_706920</name>
</gene>
<dbReference type="OrthoDB" id="416253at2759"/>
<protein>
    <submittedName>
        <fullName evidence="8">Aldo/keto reductase</fullName>
    </submittedName>
</protein>
<feature type="binding site" evidence="5">
    <location>
        <position position="94"/>
    </location>
    <ligand>
        <name>substrate</name>
    </ligand>
</feature>
<evidence type="ECO:0000259" key="7">
    <source>
        <dbReference type="Pfam" id="PF00248"/>
    </source>
</evidence>
<feature type="site" description="Lowers pKa of active site Tyr" evidence="6">
    <location>
        <position position="62"/>
    </location>
</feature>
<dbReference type="AlphaFoldDB" id="A0A1Y2AKW2"/>
<dbReference type="Gene3D" id="3.20.20.100">
    <property type="entry name" value="NADP-dependent oxidoreductase domain"/>
    <property type="match status" value="1"/>
</dbReference>
<dbReference type="PIRSF" id="PIRSF000097">
    <property type="entry name" value="AKR"/>
    <property type="match status" value="1"/>
</dbReference>
<evidence type="ECO:0000256" key="1">
    <source>
        <dbReference type="ARBA" id="ARBA00007905"/>
    </source>
</evidence>
<dbReference type="EMBL" id="MCOG01000237">
    <property type="protein sequence ID" value="ORY23146.1"/>
    <property type="molecule type" value="Genomic_DNA"/>
</dbReference>
<evidence type="ECO:0000256" key="4">
    <source>
        <dbReference type="PIRSR" id="PIRSR000097-1"/>
    </source>
</evidence>
<dbReference type="PANTHER" id="PTHR43827:SF3">
    <property type="entry name" value="NADP-DEPENDENT OXIDOREDUCTASE DOMAIN-CONTAINING PROTEIN"/>
    <property type="match status" value="1"/>
</dbReference>
<dbReference type="InterPro" id="IPR023210">
    <property type="entry name" value="NADP_OxRdtase_dom"/>
</dbReference>
<feature type="active site" description="Proton donor" evidence="4">
    <location>
        <position position="37"/>
    </location>
</feature>
<dbReference type="Proteomes" id="UP000193920">
    <property type="component" value="Unassembled WGS sequence"/>
</dbReference>
<dbReference type="PANTHER" id="PTHR43827">
    <property type="entry name" value="2,5-DIKETO-D-GLUCONIC ACID REDUCTASE"/>
    <property type="match status" value="1"/>
</dbReference>
<evidence type="ECO:0000256" key="3">
    <source>
        <dbReference type="ARBA" id="ARBA00023002"/>
    </source>
</evidence>
<keyword evidence="3" id="KW-0560">Oxidoreductase</keyword>
<comment type="similarity">
    <text evidence="1">Belongs to the aldo/keto reductase family.</text>
</comment>
<dbReference type="GO" id="GO:0016616">
    <property type="term" value="F:oxidoreductase activity, acting on the CH-OH group of donors, NAD or NADP as acceptor"/>
    <property type="evidence" value="ECO:0007669"/>
    <property type="project" value="UniProtKB-ARBA"/>
</dbReference>
<dbReference type="Pfam" id="PF00248">
    <property type="entry name" value="Aldo_ket_red"/>
    <property type="match status" value="1"/>
</dbReference>
<organism evidence="8 9">
    <name type="scientific">Neocallimastix californiae</name>
    <dbReference type="NCBI Taxonomy" id="1754190"/>
    <lineage>
        <taxon>Eukaryota</taxon>
        <taxon>Fungi</taxon>
        <taxon>Fungi incertae sedis</taxon>
        <taxon>Chytridiomycota</taxon>
        <taxon>Chytridiomycota incertae sedis</taxon>
        <taxon>Neocallimastigomycetes</taxon>
        <taxon>Neocallimastigales</taxon>
        <taxon>Neocallimastigaceae</taxon>
        <taxon>Neocallimastix</taxon>
    </lineage>
</organism>
<dbReference type="PROSITE" id="PS00798">
    <property type="entry name" value="ALDOKETO_REDUCTASE_1"/>
    <property type="match status" value="1"/>
</dbReference>
<evidence type="ECO:0000313" key="8">
    <source>
        <dbReference type="EMBL" id="ORY23146.1"/>
    </source>
</evidence>
<dbReference type="STRING" id="1754190.A0A1Y2AKW2"/>
<comment type="caution">
    <text evidence="8">The sequence shown here is derived from an EMBL/GenBank/DDBJ whole genome shotgun (WGS) entry which is preliminary data.</text>
</comment>
<name>A0A1Y2AKW2_9FUNG</name>
<feature type="domain" description="NADP-dependent oxidoreductase" evidence="7">
    <location>
        <begin position="11"/>
        <end position="245"/>
    </location>
</feature>
<keyword evidence="9" id="KW-1185">Reference proteome</keyword>
<evidence type="ECO:0000313" key="9">
    <source>
        <dbReference type="Proteomes" id="UP000193920"/>
    </source>
</evidence>
<keyword evidence="2" id="KW-0521">NADP</keyword>
<dbReference type="PROSITE" id="PS00063">
    <property type="entry name" value="ALDOKETO_REDUCTASE_3"/>
    <property type="match status" value="1"/>
</dbReference>
<dbReference type="FunFam" id="3.20.20.100:FF:000015">
    <property type="entry name" value="Oxidoreductase, aldo/keto reductase family"/>
    <property type="match status" value="1"/>
</dbReference>
<accession>A0A1Y2AKW2</accession>
<dbReference type="PRINTS" id="PR00069">
    <property type="entry name" value="ALDKETRDTASE"/>
</dbReference>
<reference evidence="8 9" key="1">
    <citation type="submission" date="2016-08" db="EMBL/GenBank/DDBJ databases">
        <title>A Parts List for Fungal Cellulosomes Revealed by Comparative Genomics.</title>
        <authorList>
            <consortium name="DOE Joint Genome Institute"/>
            <person name="Haitjema C.H."/>
            <person name="Gilmore S.P."/>
            <person name="Henske J.K."/>
            <person name="Solomon K.V."/>
            <person name="De Groot R."/>
            <person name="Kuo A."/>
            <person name="Mondo S.J."/>
            <person name="Salamov A.A."/>
            <person name="Labutti K."/>
            <person name="Zhao Z."/>
            <person name="Chiniquy J."/>
            <person name="Barry K."/>
            <person name="Brewer H.M."/>
            <person name="Purvine S.O."/>
            <person name="Wright A.T."/>
            <person name="Boxma B."/>
            <person name="Van Alen T."/>
            <person name="Hackstein J.H."/>
            <person name="Baker S.E."/>
            <person name="Grigoriev I.V."/>
            <person name="O'Malley M.A."/>
        </authorList>
    </citation>
    <scope>NUCLEOTIDE SEQUENCE [LARGE SCALE GENOMIC DNA]</scope>
    <source>
        <strain evidence="8 9">G1</strain>
    </source>
</reference>
<dbReference type="InterPro" id="IPR018170">
    <property type="entry name" value="Aldo/ket_reductase_CS"/>
</dbReference>
<dbReference type="SUPFAM" id="SSF51430">
    <property type="entry name" value="NAD(P)-linked oxidoreductase"/>
    <property type="match status" value="1"/>
</dbReference>
<evidence type="ECO:0000256" key="6">
    <source>
        <dbReference type="PIRSR" id="PIRSR000097-3"/>
    </source>
</evidence>
<proteinExistence type="inferred from homology"/>
<dbReference type="InterPro" id="IPR036812">
    <property type="entry name" value="NAD(P)_OxRdtase_dom_sf"/>
</dbReference>
<dbReference type="InterPro" id="IPR020471">
    <property type="entry name" value="AKR"/>
</dbReference>
<sequence length="252" mass="29100">MPRIGFGVYNIPRSITKKCVLDAISVGYRSIDTAQLYGNEKEVGEAVRASNVPRNELFITTKLWGCHGYFDAINSIETSLKHLDIEYIDLLLIHEPTGNFVEIYRALEDYYRRGKLRSIGISNFNEEEYLKLLNNSKIIPQVNQVETHVFMQQKTFKTFLENYGTQMEAWSPLASGDKKFFQNAVLGEIAKKHNKSIAQIGLRFLYQQNIIIIPKSTKIERMKENINILDFELTDDEMESIRKLDTGKSLFM</sequence>
<evidence type="ECO:0000256" key="2">
    <source>
        <dbReference type="ARBA" id="ARBA00022857"/>
    </source>
</evidence>
<evidence type="ECO:0000256" key="5">
    <source>
        <dbReference type="PIRSR" id="PIRSR000097-2"/>
    </source>
</evidence>